<evidence type="ECO:0000256" key="1">
    <source>
        <dbReference type="ARBA" id="ARBA00008007"/>
    </source>
</evidence>
<reference evidence="3" key="1">
    <citation type="submission" date="2018-02" db="EMBL/GenBank/DDBJ databases">
        <authorList>
            <person name="Moore K."/>
            <person name="Momper L."/>
        </authorList>
    </citation>
    <scope>NUCLEOTIDE SEQUENCE [LARGE SCALE GENOMIC DNA]</scope>
    <source>
        <strain evidence="3">ULC18</strain>
    </source>
</reference>
<evidence type="ECO:0000313" key="3">
    <source>
        <dbReference type="Proteomes" id="UP000239576"/>
    </source>
</evidence>
<gene>
    <name evidence="2" type="ORF">C7B82_17740</name>
</gene>
<dbReference type="AlphaFoldDB" id="A0A2T1E2M5"/>
<dbReference type="OrthoDB" id="9779910at2"/>
<dbReference type="EMBL" id="PVWK01000098">
    <property type="protein sequence ID" value="PSB26999.1"/>
    <property type="molecule type" value="Genomic_DNA"/>
</dbReference>
<name>A0A2T1E2M5_9CYAN</name>
<dbReference type="Gene3D" id="3.40.50.2020">
    <property type="match status" value="1"/>
</dbReference>
<dbReference type="CDD" id="cd06223">
    <property type="entry name" value="PRTases_typeI"/>
    <property type="match status" value="1"/>
</dbReference>
<keyword evidence="3" id="KW-1185">Reference proteome</keyword>
<sequence length="228" mass="25736">MSGFSRQLGGLLDLLLQAQCPLCQRVATATFCQDCQRQVQRCQFPSPNWCQQEQLPIFAWGRYNGALRQTIAAFKYENKPHLARPLAHWLALAWFSATPTTSLTVVPIPMHPTKQQQRGFNQADLLAEHFCEQTRLPLQKQGLSRSRETTAQFQLSAGDREQNLADAFSLGDAFRKRHPTNSVLLLDDIYTTGATARSAAQTLRRNGIRVQGLIVLARAEREVRDKEC</sequence>
<dbReference type="SUPFAM" id="SSF53271">
    <property type="entry name" value="PRTase-like"/>
    <property type="match status" value="1"/>
</dbReference>
<proteinExistence type="inferred from homology"/>
<organism evidence="2 3">
    <name type="scientific">Stenomitos frigidus ULC18</name>
    <dbReference type="NCBI Taxonomy" id="2107698"/>
    <lineage>
        <taxon>Bacteria</taxon>
        <taxon>Bacillati</taxon>
        <taxon>Cyanobacteriota</taxon>
        <taxon>Cyanophyceae</taxon>
        <taxon>Leptolyngbyales</taxon>
        <taxon>Leptolyngbyaceae</taxon>
        <taxon>Stenomitos</taxon>
    </lineage>
</organism>
<comment type="caution">
    <text evidence="2">The sequence shown here is derived from an EMBL/GenBank/DDBJ whole genome shotgun (WGS) entry which is preliminary data.</text>
</comment>
<dbReference type="InterPro" id="IPR029057">
    <property type="entry name" value="PRTase-like"/>
</dbReference>
<evidence type="ECO:0000313" key="2">
    <source>
        <dbReference type="EMBL" id="PSB26999.1"/>
    </source>
</evidence>
<dbReference type="PANTHER" id="PTHR47505">
    <property type="entry name" value="DNA UTILIZATION PROTEIN YHGH"/>
    <property type="match status" value="1"/>
</dbReference>
<dbReference type="PANTHER" id="PTHR47505:SF1">
    <property type="entry name" value="DNA UTILIZATION PROTEIN YHGH"/>
    <property type="match status" value="1"/>
</dbReference>
<dbReference type="Proteomes" id="UP000239576">
    <property type="component" value="Unassembled WGS sequence"/>
</dbReference>
<dbReference type="InterPro" id="IPR000836">
    <property type="entry name" value="PRTase_dom"/>
</dbReference>
<comment type="similarity">
    <text evidence="1">Belongs to the ComF/GntX family.</text>
</comment>
<accession>A0A2T1E2M5</accession>
<dbReference type="RefSeq" id="WP_106257618.1">
    <property type="nucleotide sequence ID" value="NZ_CAWNSW010000133.1"/>
</dbReference>
<protein>
    <submittedName>
        <fullName evidence="2">ComF family protein</fullName>
    </submittedName>
</protein>
<reference evidence="2 3" key="2">
    <citation type="submission" date="2018-03" db="EMBL/GenBank/DDBJ databases">
        <title>The ancient ancestry and fast evolution of plastids.</title>
        <authorList>
            <person name="Moore K.R."/>
            <person name="Magnabosco C."/>
            <person name="Momper L."/>
            <person name="Gold D.A."/>
            <person name="Bosak T."/>
            <person name="Fournier G.P."/>
        </authorList>
    </citation>
    <scope>NUCLEOTIDE SEQUENCE [LARGE SCALE GENOMIC DNA]</scope>
    <source>
        <strain evidence="2 3">ULC18</strain>
    </source>
</reference>
<dbReference type="InterPro" id="IPR051910">
    <property type="entry name" value="ComF/GntX_DNA_util-trans"/>
</dbReference>